<gene>
    <name evidence="2" type="ORF">TRAPUB_11478</name>
</gene>
<dbReference type="AlphaFoldDB" id="A0A1M2VWI5"/>
<protein>
    <submittedName>
        <fullName evidence="2">Uncharacterized protein</fullName>
    </submittedName>
</protein>
<dbReference type="OrthoDB" id="2728219at2759"/>
<evidence type="ECO:0000256" key="1">
    <source>
        <dbReference type="SAM" id="MobiDB-lite"/>
    </source>
</evidence>
<reference evidence="2 3" key="1">
    <citation type="submission" date="2016-10" db="EMBL/GenBank/DDBJ databases">
        <title>Genome sequence of the basidiomycete white-rot fungus Trametes pubescens.</title>
        <authorList>
            <person name="Makela M.R."/>
            <person name="Granchi Z."/>
            <person name="Peng M."/>
            <person name="De Vries R.P."/>
            <person name="Grigoriev I."/>
            <person name="Riley R."/>
            <person name="Hilden K."/>
        </authorList>
    </citation>
    <scope>NUCLEOTIDE SEQUENCE [LARGE SCALE GENOMIC DNA]</scope>
    <source>
        <strain evidence="2 3">FBCC735</strain>
    </source>
</reference>
<evidence type="ECO:0000313" key="3">
    <source>
        <dbReference type="Proteomes" id="UP000184267"/>
    </source>
</evidence>
<feature type="region of interest" description="Disordered" evidence="1">
    <location>
        <begin position="42"/>
        <end position="121"/>
    </location>
</feature>
<accession>A0A1M2VWI5</accession>
<feature type="compositionally biased region" description="Basic and acidic residues" evidence="1">
    <location>
        <begin position="71"/>
        <end position="118"/>
    </location>
</feature>
<dbReference type="Proteomes" id="UP000184267">
    <property type="component" value="Unassembled WGS sequence"/>
</dbReference>
<keyword evidence="3" id="KW-1185">Reference proteome</keyword>
<feature type="compositionally biased region" description="Basic and acidic residues" evidence="1">
    <location>
        <begin position="42"/>
        <end position="51"/>
    </location>
</feature>
<dbReference type="OMA" id="LTARGMM"/>
<comment type="caution">
    <text evidence="2">The sequence shown here is derived from an EMBL/GenBank/DDBJ whole genome shotgun (WGS) entry which is preliminary data.</text>
</comment>
<sequence>MLLTNQRLEKLSAARVDLTARGMMTGTCLSAAYAAAVQATLDHDRADKDSTDTDSDDDSSDDDSSDDDSSDKDKDKDKDSALHDTGNGRDDPVPGDDAGRLNSEEHTTSGRENGKDHSAPGFRSLHIARVRLLFSYQPDRSYAHVDTRDSAVPCALIEWFSQVEDEPDEDSGLWVVEPDLDEDGCRELAVVHIETEEL</sequence>
<proteinExistence type="predicted"/>
<name>A0A1M2VWI5_TRAPU</name>
<feature type="compositionally biased region" description="Acidic residues" evidence="1">
    <location>
        <begin position="52"/>
        <end position="70"/>
    </location>
</feature>
<evidence type="ECO:0000313" key="2">
    <source>
        <dbReference type="EMBL" id="OJT11974.1"/>
    </source>
</evidence>
<dbReference type="EMBL" id="MNAD01000547">
    <property type="protein sequence ID" value="OJT11974.1"/>
    <property type="molecule type" value="Genomic_DNA"/>
</dbReference>
<dbReference type="STRING" id="154538.A0A1M2VWI5"/>
<organism evidence="2 3">
    <name type="scientific">Trametes pubescens</name>
    <name type="common">White-rot fungus</name>
    <dbReference type="NCBI Taxonomy" id="154538"/>
    <lineage>
        <taxon>Eukaryota</taxon>
        <taxon>Fungi</taxon>
        <taxon>Dikarya</taxon>
        <taxon>Basidiomycota</taxon>
        <taxon>Agaricomycotina</taxon>
        <taxon>Agaricomycetes</taxon>
        <taxon>Polyporales</taxon>
        <taxon>Polyporaceae</taxon>
        <taxon>Trametes</taxon>
    </lineage>
</organism>